<keyword evidence="1" id="KW-0805">Transcription regulation</keyword>
<dbReference type="SUPFAM" id="SSF46689">
    <property type="entry name" value="Homeodomain-like"/>
    <property type="match status" value="1"/>
</dbReference>
<dbReference type="InterPro" id="IPR001647">
    <property type="entry name" value="HTH_TetR"/>
</dbReference>
<evidence type="ECO:0000313" key="7">
    <source>
        <dbReference type="Proteomes" id="UP000198677"/>
    </source>
</evidence>
<dbReference type="InterPro" id="IPR023772">
    <property type="entry name" value="DNA-bd_HTH_TetR-type_CS"/>
</dbReference>
<dbReference type="PROSITE" id="PS01081">
    <property type="entry name" value="HTH_TETR_1"/>
    <property type="match status" value="1"/>
</dbReference>
<dbReference type="Pfam" id="PF17754">
    <property type="entry name" value="TetR_C_14"/>
    <property type="match status" value="1"/>
</dbReference>
<dbReference type="PANTHER" id="PTHR30055">
    <property type="entry name" value="HTH-TYPE TRANSCRIPTIONAL REGULATOR RUTR"/>
    <property type="match status" value="1"/>
</dbReference>
<evidence type="ECO:0000256" key="2">
    <source>
        <dbReference type="ARBA" id="ARBA00023125"/>
    </source>
</evidence>
<evidence type="ECO:0000313" key="6">
    <source>
        <dbReference type="EMBL" id="SEM19934.1"/>
    </source>
</evidence>
<dbReference type="PROSITE" id="PS50977">
    <property type="entry name" value="HTH_TETR_2"/>
    <property type="match status" value="1"/>
</dbReference>
<dbReference type="GO" id="GO:0000976">
    <property type="term" value="F:transcription cis-regulatory region binding"/>
    <property type="evidence" value="ECO:0007669"/>
    <property type="project" value="TreeGrafter"/>
</dbReference>
<dbReference type="InterPro" id="IPR009057">
    <property type="entry name" value="Homeodomain-like_sf"/>
</dbReference>
<dbReference type="GO" id="GO:0003700">
    <property type="term" value="F:DNA-binding transcription factor activity"/>
    <property type="evidence" value="ECO:0007669"/>
    <property type="project" value="TreeGrafter"/>
</dbReference>
<organism evidence="6 7">
    <name type="scientific">Rhodococcus maanshanensis</name>
    <dbReference type="NCBI Taxonomy" id="183556"/>
    <lineage>
        <taxon>Bacteria</taxon>
        <taxon>Bacillati</taxon>
        <taxon>Actinomycetota</taxon>
        <taxon>Actinomycetes</taxon>
        <taxon>Mycobacteriales</taxon>
        <taxon>Nocardiaceae</taxon>
        <taxon>Rhodococcus</taxon>
    </lineage>
</organism>
<keyword evidence="7" id="KW-1185">Reference proteome</keyword>
<evidence type="ECO:0000256" key="4">
    <source>
        <dbReference type="PROSITE-ProRule" id="PRU00335"/>
    </source>
</evidence>
<accession>A0A1H7WF13</accession>
<evidence type="ECO:0000256" key="3">
    <source>
        <dbReference type="ARBA" id="ARBA00023163"/>
    </source>
</evidence>
<dbReference type="Proteomes" id="UP000198677">
    <property type="component" value="Unassembled WGS sequence"/>
</dbReference>
<proteinExistence type="predicted"/>
<protein>
    <submittedName>
        <fullName evidence="6">DNA-binding transcriptional regulator, AcrR family</fullName>
    </submittedName>
</protein>
<dbReference type="InterPro" id="IPR041347">
    <property type="entry name" value="MftR_C"/>
</dbReference>
<feature type="DNA-binding region" description="H-T-H motif" evidence="4">
    <location>
        <begin position="60"/>
        <end position="79"/>
    </location>
</feature>
<feature type="domain" description="HTH tetR-type" evidence="5">
    <location>
        <begin position="37"/>
        <end position="97"/>
    </location>
</feature>
<evidence type="ECO:0000259" key="5">
    <source>
        <dbReference type="PROSITE" id="PS50977"/>
    </source>
</evidence>
<dbReference type="Gene3D" id="1.10.357.10">
    <property type="entry name" value="Tetracycline Repressor, domain 2"/>
    <property type="match status" value="1"/>
</dbReference>
<dbReference type="Pfam" id="PF00440">
    <property type="entry name" value="TetR_N"/>
    <property type="match status" value="1"/>
</dbReference>
<reference evidence="7" key="1">
    <citation type="submission" date="2016-10" db="EMBL/GenBank/DDBJ databases">
        <authorList>
            <person name="Varghese N."/>
            <person name="Submissions S."/>
        </authorList>
    </citation>
    <scope>NUCLEOTIDE SEQUENCE [LARGE SCALE GENOMIC DNA]</scope>
    <source>
        <strain evidence="7">DSM 44675</strain>
    </source>
</reference>
<name>A0A1H7WF13_9NOCA</name>
<dbReference type="AlphaFoldDB" id="A0A1H7WF13"/>
<dbReference type="Gene3D" id="1.10.10.60">
    <property type="entry name" value="Homeodomain-like"/>
    <property type="match status" value="1"/>
</dbReference>
<keyword evidence="2 4" id="KW-0238">DNA-binding</keyword>
<gene>
    <name evidence="6" type="ORF">SAMN05444583_12651</name>
</gene>
<dbReference type="PANTHER" id="PTHR30055:SF238">
    <property type="entry name" value="MYCOFACTOCIN BIOSYNTHESIS TRANSCRIPTIONAL REGULATOR MFTR-RELATED"/>
    <property type="match status" value="1"/>
</dbReference>
<dbReference type="EMBL" id="FOAW01000026">
    <property type="protein sequence ID" value="SEM19934.1"/>
    <property type="molecule type" value="Genomic_DNA"/>
</dbReference>
<dbReference type="InterPro" id="IPR050109">
    <property type="entry name" value="HTH-type_TetR-like_transc_reg"/>
</dbReference>
<sequence>MGNHTNFADLCNLAEVCKIRTLDGVIQELPLRDRKKAATRQALSDAAVRLARTLGVDGVTADAIASEAGVSTRTFHNYFPSKEEAILYRYEIEVTEWVRKLRERPAEEPIWDSLEALVVGIVMDPERDLTDTFAVMALVEESPALLARRPELHGRVTRIFGEAIAERTGTDVERDLYPNLLQMAAGAAARAAIELWMQGTSDYETPGELVTEAFRQLRAGIPQPAHPTQN</sequence>
<evidence type="ECO:0000256" key="1">
    <source>
        <dbReference type="ARBA" id="ARBA00023015"/>
    </source>
</evidence>
<keyword evidence="3" id="KW-0804">Transcription</keyword>